<reference evidence="7 8" key="1">
    <citation type="submission" date="2016-08" db="EMBL/GenBank/DDBJ databases">
        <title>Genomes of anaerobic fungi encode conserved fungal cellulosomes for biomass hydrolysis.</title>
        <authorList>
            <consortium name="DOE Joint Genome Institute"/>
            <person name="Haitjema C.H."/>
            <person name="Gilmore S.P."/>
            <person name="Henske J.K."/>
            <person name="Solomon K.V."/>
            <person name="De Groot R."/>
            <person name="Kuo A."/>
            <person name="Mondo S.J."/>
            <person name="Salamov A.A."/>
            <person name="Labutti K."/>
            <person name="Zhao Z."/>
            <person name="Chiniquy J."/>
            <person name="Barry K."/>
            <person name="Brewer H.M."/>
            <person name="Purvine S.O."/>
            <person name="Wright A.T."/>
            <person name="Boxma B."/>
            <person name="Van Alen T."/>
            <person name="Hackstein J.H."/>
            <person name="Baker S.E."/>
            <person name="Grigoriev I.V."/>
            <person name="O'Malley M.A."/>
        </authorList>
    </citation>
    <scope>NUCLEOTIDE SEQUENCE [LARGE SCALE GENOMIC DNA]</scope>
    <source>
        <strain evidence="8">finn</strain>
    </source>
</reference>
<sequence length="872" mass="101156">MDDFVTRSYNTLNPRGKPQNSTPFIDLIALASEDFNAVKYLETILPPYSEEAIRTYSENLKEAKSSAAVDLQKNVYKNYNEFIKISKEVSKMESDMLVLRNLLNELKVINDSVKDDEGNVDDTSSQSSVETDEGIIDNKLDQQLQFLYDNVEGIEKYLTESSSRELVAILENVSEVSNSFSKTVKNNIDLYLCNDFLVCIYKKNIGKGKVVHILDKCFPLNEIKVEEIKRQSMIKISSVKETLPLIYFCDNIGSLVIFIRSIKANIELVKAQENEHEDENENENEIDDFKTDINFKDNSSSILKPEDLDKRRRSKRISISTFSSTRSPVKDELTSSEITWLTELPDELDVLIAQRDFDKAVVLIEKAKNILKIEDSQKNRSFRKILDEKISSLSNSICSELSDPLLIKSQVRSNINRLLRLDMAEKAQEIFLSSRSELISHRIRQLVFNGETNQYIKELATIDFTLIKNTCEWYNDSFKDPKMSSTFIIWVIKEIDKYISIFRNQVLKSKSNFSVARECIETTNEQIKMLKSVGLDMNQYILDKLRKDIILSMIHYCEIENNYIYLALSKDNLVVNESAKNKKKIDDKNVILTSSLITFEDIITNFETNTKCLMNITFYEDVIKCFTRLILEYINSLNNILMKNKLTNNQNLAVLQNCVYVIKYLLPSLVERLKNEFDRPIPEMDELLINLQGILEKMEKFTCSLLSDFFLENNTILPSPNYQIDENISDDATPTNEIIKFTDDVYKFDMNKYTLLDCNTLYPLIFEDIFIKLINKVESCVFTTGGVQQFVLDIHFFLQVCEKFINDSINQLANKLCEYALRSYYLTITNEKENNPNSTTDISLKVGDWYAERINKMHDEIEMKYPKFVIFE</sequence>
<evidence type="ECO:0000256" key="3">
    <source>
        <dbReference type="ARBA" id="ARBA00022483"/>
    </source>
</evidence>
<name>A0A1Y1VNU9_9FUNG</name>
<dbReference type="InterPro" id="IPR042560">
    <property type="entry name" value="Exo84_C_2"/>
</dbReference>
<proteinExistence type="inferred from homology"/>
<evidence type="ECO:0000256" key="1">
    <source>
        <dbReference type="ARBA" id="ARBA00007210"/>
    </source>
</evidence>
<gene>
    <name evidence="7" type="ORF">BCR36DRAFT_407833</name>
</gene>
<dbReference type="Pfam" id="PF25345">
    <property type="entry name" value="PH_EXO84"/>
    <property type="match status" value="1"/>
</dbReference>
<protein>
    <recommendedName>
        <fullName evidence="6">Exocyst component Exo84 C-terminal domain-containing protein</fullName>
    </recommendedName>
</protein>
<reference evidence="7 8" key="2">
    <citation type="submission" date="2016-08" db="EMBL/GenBank/DDBJ databases">
        <title>Pervasive Adenine N6-methylation of Active Genes in Fungi.</title>
        <authorList>
            <consortium name="DOE Joint Genome Institute"/>
            <person name="Mondo S.J."/>
            <person name="Dannebaum R.O."/>
            <person name="Kuo R.C."/>
            <person name="Labutti K."/>
            <person name="Haridas S."/>
            <person name="Kuo A."/>
            <person name="Salamov A."/>
            <person name="Ahrendt S.R."/>
            <person name="Lipzen A."/>
            <person name="Sullivan W."/>
            <person name="Andreopoulos W.B."/>
            <person name="Clum A."/>
            <person name="Lindquist E."/>
            <person name="Daum C."/>
            <person name="Ramamoorthy G.K."/>
            <person name="Gryganskyi A."/>
            <person name="Culley D."/>
            <person name="Magnuson J.K."/>
            <person name="James T.Y."/>
            <person name="O'Malley M.A."/>
            <person name="Stajich J.E."/>
            <person name="Spatafora J.W."/>
            <person name="Visel A."/>
            <person name="Grigoriev I.V."/>
        </authorList>
    </citation>
    <scope>NUCLEOTIDE SEQUENCE [LARGE SCALE GENOMIC DNA]</scope>
    <source>
        <strain evidence="8">finn</strain>
    </source>
</reference>
<dbReference type="Pfam" id="PF16528">
    <property type="entry name" value="Exo84_C"/>
    <property type="match status" value="1"/>
</dbReference>
<dbReference type="EMBL" id="MCFH01000001">
    <property type="protein sequence ID" value="ORX60832.1"/>
    <property type="molecule type" value="Genomic_DNA"/>
</dbReference>
<evidence type="ECO:0000313" key="7">
    <source>
        <dbReference type="EMBL" id="ORX60832.1"/>
    </source>
</evidence>
<dbReference type="InterPro" id="IPR016159">
    <property type="entry name" value="Cullin_repeat-like_dom_sf"/>
</dbReference>
<evidence type="ECO:0000259" key="6">
    <source>
        <dbReference type="Pfam" id="PF16528"/>
    </source>
</evidence>
<dbReference type="GO" id="GO:0006893">
    <property type="term" value="P:Golgi to plasma membrane transport"/>
    <property type="evidence" value="ECO:0007669"/>
    <property type="project" value="TreeGrafter"/>
</dbReference>
<comment type="caution">
    <text evidence="7">The sequence shown here is derived from an EMBL/GenBank/DDBJ whole genome shotgun (WGS) entry which is preliminary data.</text>
</comment>
<dbReference type="Gene3D" id="1.20.58.1220">
    <property type="entry name" value="Exo84p, C-terminal helical domain"/>
    <property type="match status" value="1"/>
</dbReference>
<dbReference type="GO" id="GO:0015031">
    <property type="term" value="P:protein transport"/>
    <property type="evidence" value="ECO:0007669"/>
    <property type="project" value="UniProtKB-KW"/>
</dbReference>
<dbReference type="Pfam" id="PF08700">
    <property type="entry name" value="VPS51_Exo84_N"/>
    <property type="match status" value="1"/>
</dbReference>
<organism evidence="7 8">
    <name type="scientific">Piromyces finnis</name>
    <dbReference type="NCBI Taxonomy" id="1754191"/>
    <lineage>
        <taxon>Eukaryota</taxon>
        <taxon>Fungi</taxon>
        <taxon>Fungi incertae sedis</taxon>
        <taxon>Chytridiomycota</taxon>
        <taxon>Chytridiomycota incertae sedis</taxon>
        <taxon>Neocallimastigomycetes</taxon>
        <taxon>Neocallimastigales</taxon>
        <taxon>Neocallimastigaceae</taxon>
        <taxon>Piromyces</taxon>
    </lineage>
</organism>
<evidence type="ECO:0000313" key="8">
    <source>
        <dbReference type="Proteomes" id="UP000193719"/>
    </source>
</evidence>
<keyword evidence="4" id="KW-0653">Protein transport</keyword>
<dbReference type="SUPFAM" id="SSF74788">
    <property type="entry name" value="Cullin repeat-like"/>
    <property type="match status" value="1"/>
</dbReference>
<dbReference type="InterPro" id="IPR032403">
    <property type="entry name" value="Exo84_C"/>
</dbReference>
<evidence type="ECO:0000256" key="2">
    <source>
        <dbReference type="ARBA" id="ARBA00022448"/>
    </source>
</evidence>
<dbReference type="PANTHER" id="PTHR21426">
    <property type="entry name" value="EXOCYST COMPLEX COMPONENT 8"/>
    <property type="match status" value="1"/>
</dbReference>
<dbReference type="InterPro" id="IPR033961">
    <property type="entry name" value="Exo84"/>
</dbReference>
<keyword evidence="2" id="KW-0813">Transport</keyword>
<dbReference type="PANTHER" id="PTHR21426:SF12">
    <property type="entry name" value="EXOCYST COMPLEX COMPONENT 8"/>
    <property type="match status" value="1"/>
</dbReference>
<keyword evidence="5" id="KW-0175">Coiled coil</keyword>
<dbReference type="GO" id="GO:0000145">
    <property type="term" value="C:exocyst"/>
    <property type="evidence" value="ECO:0007669"/>
    <property type="project" value="InterPro"/>
</dbReference>
<accession>A0A1Y1VNU9</accession>
<dbReference type="GO" id="GO:0006887">
    <property type="term" value="P:exocytosis"/>
    <property type="evidence" value="ECO:0007669"/>
    <property type="project" value="UniProtKB-KW"/>
</dbReference>
<feature type="domain" description="Exocyst component Exo84 C-terminal" evidence="6">
    <location>
        <begin position="340"/>
        <end position="537"/>
    </location>
</feature>
<evidence type="ECO:0000256" key="4">
    <source>
        <dbReference type="ARBA" id="ARBA00022927"/>
    </source>
</evidence>
<dbReference type="Gene3D" id="1.20.58.1210">
    <property type="entry name" value="Exo84p, N-terminal helical domain"/>
    <property type="match status" value="1"/>
</dbReference>
<keyword evidence="8" id="KW-1185">Reference proteome</keyword>
<dbReference type="STRING" id="1754191.A0A1Y1VNU9"/>
<keyword evidence="3" id="KW-0268">Exocytosis</keyword>
<dbReference type="AlphaFoldDB" id="A0A1Y1VNU9"/>
<evidence type="ECO:0000256" key="5">
    <source>
        <dbReference type="SAM" id="Coils"/>
    </source>
</evidence>
<feature type="coiled-coil region" evidence="5">
    <location>
        <begin position="259"/>
        <end position="286"/>
    </location>
</feature>
<comment type="similarity">
    <text evidence="1">Belongs to the EXO84 family.</text>
</comment>
<dbReference type="OrthoDB" id="642193at2759"/>
<dbReference type="InterPro" id="IPR042561">
    <property type="entry name" value="Exo84_C_1"/>
</dbReference>
<dbReference type="Proteomes" id="UP000193719">
    <property type="component" value="Unassembled WGS sequence"/>
</dbReference>